<evidence type="ECO:0000313" key="1">
    <source>
        <dbReference type="EMBL" id="KAG5562027.1"/>
    </source>
</evidence>
<dbReference type="AlphaFoldDB" id="A0AAV6LAN1"/>
<reference evidence="1" key="1">
    <citation type="submission" date="2020-08" db="EMBL/GenBank/DDBJ databases">
        <title>Plant Genome Project.</title>
        <authorList>
            <person name="Zhang R.-G."/>
        </authorList>
    </citation>
    <scope>NUCLEOTIDE SEQUENCE</scope>
    <source>
        <strain evidence="1">WSP0</strain>
        <tissue evidence="1">Leaf</tissue>
    </source>
</reference>
<dbReference type="EMBL" id="JACTNZ010000002">
    <property type="protein sequence ID" value="KAG5562027.1"/>
    <property type="molecule type" value="Genomic_DNA"/>
</dbReference>
<accession>A0AAV6LAN1</accession>
<organism evidence="1 2">
    <name type="scientific">Rhododendron griersonianum</name>
    <dbReference type="NCBI Taxonomy" id="479676"/>
    <lineage>
        <taxon>Eukaryota</taxon>
        <taxon>Viridiplantae</taxon>
        <taxon>Streptophyta</taxon>
        <taxon>Embryophyta</taxon>
        <taxon>Tracheophyta</taxon>
        <taxon>Spermatophyta</taxon>
        <taxon>Magnoliopsida</taxon>
        <taxon>eudicotyledons</taxon>
        <taxon>Gunneridae</taxon>
        <taxon>Pentapetalae</taxon>
        <taxon>asterids</taxon>
        <taxon>Ericales</taxon>
        <taxon>Ericaceae</taxon>
        <taxon>Ericoideae</taxon>
        <taxon>Rhodoreae</taxon>
        <taxon>Rhododendron</taxon>
    </lineage>
</organism>
<protein>
    <submittedName>
        <fullName evidence="1">Uncharacterized protein</fullName>
    </submittedName>
</protein>
<evidence type="ECO:0000313" key="2">
    <source>
        <dbReference type="Proteomes" id="UP000823749"/>
    </source>
</evidence>
<dbReference type="Proteomes" id="UP000823749">
    <property type="component" value="Chromosome 2"/>
</dbReference>
<name>A0AAV6LAN1_9ERIC</name>
<keyword evidence="2" id="KW-1185">Reference proteome</keyword>
<comment type="caution">
    <text evidence="1">The sequence shown here is derived from an EMBL/GenBank/DDBJ whole genome shotgun (WGS) entry which is preliminary data.</text>
</comment>
<sequence>MVQRSKLGSQNSRYRPNASSCFRCGSISTLLVVKRSQPLTEWEAINPRPPQSSTIVAASHIEKLSTSPTFPFAIKVTSPSDLSPHEYECKLPSFDSFVGGTASLGVVGKGLGVVGKGLEVVGDGLESLRNSRRSCRRPWLYWVFNEEPRKGCRRTRMVVNATIVSNYVLDHPSEEHKTHGLRAGQEGAKKAIGFVEAFVLIGKCGGRAQRKTPGGSATSL</sequence>
<proteinExistence type="predicted"/>
<gene>
    <name evidence="1" type="ORF">RHGRI_004908</name>
</gene>